<name>A0A1I1ZDN6_9BACI</name>
<organism evidence="1 2">
    <name type="scientific">Alteribacillus iranensis</name>
    <dbReference type="NCBI Taxonomy" id="930128"/>
    <lineage>
        <taxon>Bacteria</taxon>
        <taxon>Bacillati</taxon>
        <taxon>Bacillota</taxon>
        <taxon>Bacilli</taxon>
        <taxon>Bacillales</taxon>
        <taxon>Bacillaceae</taxon>
        <taxon>Alteribacillus</taxon>
    </lineage>
</organism>
<evidence type="ECO:0000313" key="2">
    <source>
        <dbReference type="Proteomes" id="UP000199516"/>
    </source>
</evidence>
<gene>
    <name evidence="1" type="ORF">SAMN05192532_101186</name>
</gene>
<dbReference type="EMBL" id="FONT01000001">
    <property type="protein sequence ID" value="SFE29846.1"/>
    <property type="molecule type" value="Genomic_DNA"/>
</dbReference>
<dbReference type="OrthoDB" id="2937672at2"/>
<dbReference type="Proteomes" id="UP000199516">
    <property type="component" value="Unassembled WGS sequence"/>
</dbReference>
<dbReference type="RefSeq" id="WP_091656196.1">
    <property type="nucleotide sequence ID" value="NZ_FONT01000001.1"/>
</dbReference>
<evidence type="ECO:0000313" key="1">
    <source>
        <dbReference type="EMBL" id="SFE29846.1"/>
    </source>
</evidence>
<reference evidence="1 2" key="1">
    <citation type="submission" date="2016-10" db="EMBL/GenBank/DDBJ databases">
        <authorList>
            <person name="de Groot N.N."/>
        </authorList>
    </citation>
    <scope>NUCLEOTIDE SEQUENCE [LARGE SCALE GENOMIC DNA]</scope>
    <source>
        <strain evidence="1 2">DSM 23995</strain>
    </source>
</reference>
<accession>A0A1I1ZDN6</accession>
<proteinExistence type="predicted"/>
<dbReference type="AlphaFoldDB" id="A0A1I1ZDN6"/>
<dbReference type="STRING" id="930128.SAMN05192532_101186"/>
<evidence type="ECO:0008006" key="3">
    <source>
        <dbReference type="Google" id="ProtNLM"/>
    </source>
</evidence>
<keyword evidence="2" id="KW-1185">Reference proteome</keyword>
<sequence length="116" mass="13179">MEWVLVSLTGFGVLLLLVSFFVNDEGKETKEEIDELSLQMMGDVYEMKKRLSFLEEELLTVQTTHTSTPRQSGSTKLRQEAYQLFEQGLELETIAKKMNLTTNEVKSLLGGLSSDR</sequence>
<protein>
    <recommendedName>
        <fullName evidence="3">Helix-turn-helix domain of resolvase</fullName>
    </recommendedName>
</protein>